<protein>
    <submittedName>
        <fullName evidence="1">Uncharacterized protein</fullName>
    </submittedName>
</protein>
<dbReference type="Proteomes" id="UP000075809">
    <property type="component" value="Unassembled WGS sequence"/>
</dbReference>
<gene>
    <name evidence="1" type="ORF">ALC60_04989</name>
</gene>
<evidence type="ECO:0000313" key="1">
    <source>
        <dbReference type="EMBL" id="KYQ56101.1"/>
    </source>
</evidence>
<dbReference type="AlphaFoldDB" id="A0A151X6U3"/>
<keyword evidence="2" id="KW-1185">Reference proteome</keyword>
<proteinExistence type="predicted"/>
<accession>A0A151X6U3</accession>
<name>A0A151X6U3_9HYME</name>
<reference evidence="1 2" key="1">
    <citation type="submission" date="2015-09" db="EMBL/GenBank/DDBJ databases">
        <title>Trachymyrmex zeteki WGS genome.</title>
        <authorList>
            <person name="Nygaard S."/>
            <person name="Hu H."/>
            <person name="Boomsma J."/>
            <person name="Zhang G."/>
        </authorList>
    </citation>
    <scope>NUCLEOTIDE SEQUENCE [LARGE SCALE GENOMIC DNA]</scope>
    <source>
        <strain evidence="1">Tzet28-1</strain>
        <tissue evidence="1">Whole body</tissue>
    </source>
</reference>
<sequence length="126" mass="14467">MVFIYNFRYLVSQPRVVHSNYLGTSDAYLKMSDIFGGITTCQVACYQPFAEHTLHAYVRNTSMENGGKRCQLNTPSETTNAHFQSILSLRTHAKWHPYFKRCHLVSENQPKNSPTSMCRKLLHAVP</sequence>
<evidence type="ECO:0000313" key="2">
    <source>
        <dbReference type="Proteomes" id="UP000075809"/>
    </source>
</evidence>
<organism evidence="1 2">
    <name type="scientific">Mycetomoellerius zeteki</name>
    <dbReference type="NCBI Taxonomy" id="64791"/>
    <lineage>
        <taxon>Eukaryota</taxon>
        <taxon>Metazoa</taxon>
        <taxon>Ecdysozoa</taxon>
        <taxon>Arthropoda</taxon>
        <taxon>Hexapoda</taxon>
        <taxon>Insecta</taxon>
        <taxon>Pterygota</taxon>
        <taxon>Neoptera</taxon>
        <taxon>Endopterygota</taxon>
        <taxon>Hymenoptera</taxon>
        <taxon>Apocrita</taxon>
        <taxon>Aculeata</taxon>
        <taxon>Formicoidea</taxon>
        <taxon>Formicidae</taxon>
        <taxon>Myrmicinae</taxon>
        <taxon>Mycetomoellerius</taxon>
    </lineage>
</organism>
<dbReference type="EMBL" id="KQ982472">
    <property type="protein sequence ID" value="KYQ56101.1"/>
    <property type="molecule type" value="Genomic_DNA"/>
</dbReference>